<dbReference type="SUPFAM" id="SSF52980">
    <property type="entry name" value="Restriction endonuclease-like"/>
    <property type="match status" value="1"/>
</dbReference>
<dbReference type="Gene3D" id="1.10.10.10">
    <property type="entry name" value="Winged helix-like DNA-binding domain superfamily/Winged helix DNA-binding domain"/>
    <property type="match status" value="1"/>
</dbReference>
<protein>
    <submittedName>
        <fullName evidence="3">Transposon Tn7 transposition protein TnsA</fullName>
    </submittedName>
</protein>
<dbReference type="AlphaFoldDB" id="A0A2C8FD75"/>
<accession>A0A2C8FD75</accession>
<proteinExistence type="predicted"/>
<dbReference type="InterPro" id="IPR014832">
    <property type="entry name" value="TnsA_C"/>
</dbReference>
<dbReference type="CDD" id="cd22362">
    <property type="entry name" value="TnsA_endonuclease-like"/>
    <property type="match status" value="1"/>
</dbReference>
<dbReference type="Pfam" id="PF08721">
    <property type="entry name" value="Tn7_Tnp_TnsA_C"/>
    <property type="match status" value="1"/>
</dbReference>
<dbReference type="InterPro" id="IPR036388">
    <property type="entry name" value="WH-like_DNA-bd_sf"/>
</dbReference>
<sequence length="275" mass="32294">MAKKKYSHSETTFQRWIKEGRGSGRERDYRPWLTVRDVSSRGRSHRIFGHKSQRIHHLLSDLELAVFFILEWQQATLDVREQFPLQRDLTLEIAGQCGIPHPSVRGVDQYMTSDLLVDTSDSTLPRFALQVKRYEDLDKPRTIEKLELERRYWETKEVPWFLITEKDIPSTVSQNIDWLYSSQSDAIQEIDMAHRIKMYNHHFSEQPQETIIDIAKSLDVAYALPAGQSLLEIRHLLAHRIYAFDLHTPFRKLTPADFVTIDANDIEEVLHVQNQ</sequence>
<dbReference type="Proteomes" id="UP000219215">
    <property type="component" value="Chromosome DPRO"/>
</dbReference>
<dbReference type="OrthoDB" id="5291587at2"/>
<gene>
    <name evidence="3" type="primary">tnsA</name>
    <name evidence="3" type="ORF">DPRO_3574</name>
</gene>
<evidence type="ECO:0000259" key="1">
    <source>
        <dbReference type="Pfam" id="PF08721"/>
    </source>
</evidence>
<dbReference type="SUPFAM" id="SSF46785">
    <property type="entry name" value="Winged helix' DNA-binding domain"/>
    <property type="match status" value="1"/>
</dbReference>
<dbReference type="KEGG" id="pprf:DPRO_3574"/>
<dbReference type="InterPro" id="IPR036390">
    <property type="entry name" value="WH_DNA-bd_sf"/>
</dbReference>
<dbReference type="EMBL" id="LT907975">
    <property type="protein sequence ID" value="SOB60490.1"/>
    <property type="molecule type" value="Genomic_DNA"/>
</dbReference>
<evidence type="ECO:0000313" key="3">
    <source>
        <dbReference type="EMBL" id="SOB60490.1"/>
    </source>
</evidence>
<name>A0A2C8FD75_9BACT</name>
<dbReference type="InterPro" id="IPR011856">
    <property type="entry name" value="tRNA_endonuc-like_dom_sf"/>
</dbReference>
<organism evidence="3 4">
    <name type="scientific">Pseudodesulfovibrio profundus</name>
    <dbReference type="NCBI Taxonomy" id="57320"/>
    <lineage>
        <taxon>Bacteria</taxon>
        <taxon>Pseudomonadati</taxon>
        <taxon>Thermodesulfobacteriota</taxon>
        <taxon>Desulfovibrionia</taxon>
        <taxon>Desulfovibrionales</taxon>
        <taxon>Desulfovibrionaceae</taxon>
    </lineage>
</organism>
<dbReference type="Pfam" id="PF08722">
    <property type="entry name" value="Tn7_TnsA-like_N"/>
    <property type="match status" value="1"/>
</dbReference>
<feature type="domain" description="TnsA endonuclease N-terminal" evidence="2">
    <location>
        <begin position="75"/>
        <end position="165"/>
    </location>
</feature>
<dbReference type="InterPro" id="IPR014833">
    <property type="entry name" value="TnsA_N"/>
</dbReference>
<feature type="domain" description="TnsA endonuclease C-terminal" evidence="1">
    <location>
        <begin position="167"/>
        <end position="246"/>
    </location>
</feature>
<reference evidence="4" key="1">
    <citation type="submission" date="2017-09" db="EMBL/GenBank/DDBJ databases">
        <authorList>
            <person name="Regsiter A."/>
            <person name="William W."/>
        </authorList>
    </citation>
    <scope>NUCLEOTIDE SEQUENCE [LARGE SCALE GENOMIC DNA]</scope>
    <source>
        <strain evidence="4">500-1</strain>
    </source>
</reference>
<dbReference type="GO" id="GO:0003676">
    <property type="term" value="F:nucleic acid binding"/>
    <property type="evidence" value="ECO:0007669"/>
    <property type="project" value="InterPro"/>
</dbReference>
<dbReference type="RefSeq" id="WP_097013203.1">
    <property type="nucleotide sequence ID" value="NZ_LT907975.1"/>
</dbReference>
<dbReference type="InterPro" id="IPR011335">
    <property type="entry name" value="Restrct_endonuc-II-like"/>
</dbReference>
<evidence type="ECO:0000313" key="4">
    <source>
        <dbReference type="Proteomes" id="UP000219215"/>
    </source>
</evidence>
<dbReference type="Gene3D" id="3.40.1350.10">
    <property type="match status" value="1"/>
</dbReference>
<evidence type="ECO:0000259" key="2">
    <source>
        <dbReference type="Pfam" id="PF08722"/>
    </source>
</evidence>
<keyword evidence="4" id="KW-1185">Reference proteome</keyword>